<dbReference type="InterPro" id="IPR011256">
    <property type="entry name" value="Reg_factor_effector_dom_sf"/>
</dbReference>
<dbReference type="EMBL" id="AE005673">
    <property type="protein sequence ID" value="AAK24498.1"/>
    <property type="molecule type" value="Genomic_DNA"/>
</dbReference>
<evidence type="ECO:0000256" key="3">
    <source>
        <dbReference type="ARBA" id="ARBA00023163"/>
    </source>
</evidence>
<feature type="region of interest" description="Disordered" evidence="4">
    <location>
        <begin position="1"/>
        <end position="41"/>
    </location>
</feature>
<feature type="compositionally biased region" description="Polar residues" evidence="4">
    <location>
        <begin position="16"/>
        <end position="38"/>
    </location>
</feature>
<dbReference type="InterPro" id="IPR009057">
    <property type="entry name" value="Homeodomain-like_sf"/>
</dbReference>
<dbReference type="GO" id="GO:0043565">
    <property type="term" value="F:sequence-specific DNA binding"/>
    <property type="evidence" value="ECO:0007669"/>
    <property type="project" value="InterPro"/>
</dbReference>
<dbReference type="eggNOG" id="COG3449">
    <property type="taxonomic scope" value="Bacteria"/>
</dbReference>
<accession>Q9A5C3</accession>
<dbReference type="eggNOG" id="COG2207">
    <property type="taxonomic scope" value="Bacteria"/>
</dbReference>
<proteinExistence type="predicted"/>
<dbReference type="SMR" id="Q9A5C3"/>
<dbReference type="KEGG" id="ccr:CC_2527"/>
<feature type="domain" description="HTH araC/xylS-type" evidence="5">
    <location>
        <begin position="62"/>
        <end position="161"/>
    </location>
</feature>
<protein>
    <submittedName>
        <fullName evidence="6">Transcriptional regulator, AraC family</fullName>
    </submittedName>
</protein>
<dbReference type="InterPro" id="IPR029442">
    <property type="entry name" value="GyrI-like"/>
</dbReference>
<dbReference type="HOGENOM" id="CLU_000445_81_1_5"/>
<dbReference type="SMART" id="SM00342">
    <property type="entry name" value="HTH_ARAC"/>
    <property type="match status" value="1"/>
</dbReference>
<dbReference type="SUPFAM" id="SSF46689">
    <property type="entry name" value="Homeodomain-like"/>
    <property type="match status" value="2"/>
</dbReference>
<dbReference type="EnsemblBacteria" id="AAK24498">
    <property type="protein sequence ID" value="AAK24498"/>
    <property type="gene ID" value="CC_2527"/>
</dbReference>
<dbReference type="BioCyc" id="CAULO:CC2527-MONOMER"/>
<dbReference type="Proteomes" id="UP000001816">
    <property type="component" value="Chromosome"/>
</dbReference>
<dbReference type="Pfam" id="PF12833">
    <property type="entry name" value="HTH_18"/>
    <property type="match status" value="1"/>
</dbReference>
<dbReference type="PROSITE" id="PS01124">
    <property type="entry name" value="HTH_ARAC_FAMILY_2"/>
    <property type="match status" value="1"/>
</dbReference>
<name>Q9A5C3_CAUVC</name>
<dbReference type="Pfam" id="PF06445">
    <property type="entry name" value="GyrI-like"/>
    <property type="match status" value="1"/>
</dbReference>
<sequence>MSKDEDFHPHRAPRNGKNTADSSPAKTARSVRSATTEGLRSVSAKEVRMNQDVANNYHARMRRVLDHIDAHLDEDLSVEVLAAVAAFSRHHFQRQFSGLYGIGVAAYVQLARMKRASYRLAFRDQDGVLGIALDSGYEGPEAFSRAFRRLFDQSPSSFRRAPRWEPWHAAQSPLVQARRQTMTFTDDDVRIVDFPDTPVAVMRHEGDPALLGDTIRRFIAWRRAAGLPPRVSATFNVFHDDPDDTPAEQYRLDLCAATARVASNPDGVTSGVIPGGPCAVLRQIGSSDDLRAASRFLYGEWLPRSGRELRDAPFFAQRVSFFPDVPEHEAVTDLFLPLSPRT</sequence>
<keyword evidence="1" id="KW-0805">Transcription regulation</keyword>
<dbReference type="InterPro" id="IPR018060">
    <property type="entry name" value="HTH_AraC"/>
</dbReference>
<dbReference type="PANTHER" id="PTHR40055:SF1">
    <property type="entry name" value="TRANSCRIPTIONAL REGULATOR YGIV-RELATED"/>
    <property type="match status" value="1"/>
</dbReference>
<organism evidence="6 7">
    <name type="scientific">Caulobacter vibrioides (strain ATCC 19089 / CIP 103742 / CB 15)</name>
    <name type="common">Caulobacter crescentus</name>
    <dbReference type="NCBI Taxonomy" id="190650"/>
    <lineage>
        <taxon>Bacteria</taxon>
        <taxon>Pseudomonadati</taxon>
        <taxon>Pseudomonadota</taxon>
        <taxon>Alphaproteobacteria</taxon>
        <taxon>Caulobacterales</taxon>
        <taxon>Caulobacteraceae</taxon>
        <taxon>Caulobacter</taxon>
    </lineage>
</organism>
<dbReference type="PATRIC" id="fig|190650.5.peg.2542"/>
<dbReference type="InterPro" id="IPR010499">
    <property type="entry name" value="AraC_E-bd"/>
</dbReference>
<evidence type="ECO:0000259" key="5">
    <source>
        <dbReference type="PROSITE" id="PS01124"/>
    </source>
</evidence>
<dbReference type="InterPro" id="IPR018062">
    <property type="entry name" value="HTH_AraC-typ_CS"/>
</dbReference>
<dbReference type="GO" id="GO:0003700">
    <property type="term" value="F:DNA-binding transcription factor activity"/>
    <property type="evidence" value="ECO:0007669"/>
    <property type="project" value="InterPro"/>
</dbReference>
<keyword evidence="3" id="KW-0804">Transcription</keyword>
<evidence type="ECO:0000256" key="4">
    <source>
        <dbReference type="SAM" id="MobiDB-lite"/>
    </source>
</evidence>
<evidence type="ECO:0000256" key="2">
    <source>
        <dbReference type="ARBA" id="ARBA00023125"/>
    </source>
</evidence>
<dbReference type="STRING" id="190650.CC_2527"/>
<dbReference type="PIR" id="F87562">
    <property type="entry name" value="F87562"/>
</dbReference>
<dbReference type="SUPFAM" id="SSF55136">
    <property type="entry name" value="Probable bacterial effector-binding domain"/>
    <property type="match status" value="1"/>
</dbReference>
<dbReference type="SMART" id="SM00871">
    <property type="entry name" value="AraC_E_bind"/>
    <property type="match status" value="1"/>
</dbReference>
<keyword evidence="7" id="KW-1185">Reference proteome</keyword>
<dbReference type="Gene3D" id="3.20.80.10">
    <property type="entry name" value="Regulatory factor, effector binding domain"/>
    <property type="match status" value="1"/>
</dbReference>
<evidence type="ECO:0000313" key="6">
    <source>
        <dbReference type="EMBL" id="AAK24498.1"/>
    </source>
</evidence>
<evidence type="ECO:0000256" key="1">
    <source>
        <dbReference type="ARBA" id="ARBA00023015"/>
    </source>
</evidence>
<reference evidence="6 7" key="1">
    <citation type="journal article" date="2001" name="Proc. Natl. Acad. Sci. U.S.A.">
        <title>Complete genome sequence of Caulobacter crescentus.</title>
        <authorList>
            <person name="Nierman W.C."/>
            <person name="Feldblyum T.V."/>
            <person name="Laub M.T."/>
            <person name="Paulsen I.T."/>
            <person name="Nelson K.E."/>
            <person name="Eisen J.A."/>
            <person name="Heidelberg J.F."/>
            <person name="Alley M.R."/>
            <person name="Ohta N."/>
            <person name="Maddock J.R."/>
            <person name="Potocka I."/>
            <person name="Nelson W.C."/>
            <person name="Newton A."/>
            <person name="Stephens C."/>
            <person name="Phadke N.D."/>
            <person name="Ely B."/>
            <person name="DeBoy R.T."/>
            <person name="Dodson R.J."/>
            <person name="Durkin A.S."/>
            <person name="Gwinn M.L."/>
            <person name="Haft D.H."/>
            <person name="Kolonay J.F."/>
            <person name="Smit J."/>
            <person name="Craven M.B."/>
            <person name="Khouri H."/>
            <person name="Shetty J."/>
            <person name="Berry K."/>
            <person name="Utterback T."/>
            <person name="Tran K."/>
            <person name="Wolf A."/>
            <person name="Vamathevan J."/>
            <person name="Ermolaeva M."/>
            <person name="White O."/>
            <person name="Salzberg S.L."/>
            <person name="Venter J.C."/>
            <person name="Shapiro L."/>
            <person name="Fraser C.M."/>
        </authorList>
    </citation>
    <scope>NUCLEOTIDE SEQUENCE [LARGE SCALE GENOMIC DNA]</scope>
    <source>
        <strain evidence="7">ATCC 19089 / CB15</strain>
    </source>
</reference>
<gene>
    <name evidence="6" type="ordered locus">CC_2527</name>
</gene>
<dbReference type="Gene3D" id="1.10.10.60">
    <property type="entry name" value="Homeodomain-like"/>
    <property type="match status" value="2"/>
</dbReference>
<keyword evidence="2" id="KW-0238">DNA-binding</keyword>
<dbReference type="AlphaFoldDB" id="Q9A5C3"/>
<dbReference type="PANTHER" id="PTHR40055">
    <property type="entry name" value="TRANSCRIPTIONAL REGULATOR YGIV-RELATED"/>
    <property type="match status" value="1"/>
</dbReference>
<evidence type="ECO:0000313" key="7">
    <source>
        <dbReference type="Proteomes" id="UP000001816"/>
    </source>
</evidence>
<dbReference type="PROSITE" id="PS00041">
    <property type="entry name" value="HTH_ARAC_FAMILY_1"/>
    <property type="match status" value="1"/>
</dbReference>
<dbReference type="InterPro" id="IPR050908">
    <property type="entry name" value="SmbC-like"/>
</dbReference>